<feature type="compositionally biased region" description="Polar residues" evidence="1">
    <location>
        <begin position="24"/>
        <end position="42"/>
    </location>
</feature>
<feature type="region of interest" description="Disordered" evidence="1">
    <location>
        <begin position="699"/>
        <end position="827"/>
    </location>
</feature>
<accession>A0AAD6HRQ8</accession>
<dbReference type="Gene3D" id="1.20.900.10">
    <property type="entry name" value="Dbl homology (DH) domain"/>
    <property type="match status" value="1"/>
</dbReference>
<gene>
    <name evidence="3" type="ORF">N7493_002368</name>
</gene>
<sequence length="827" mass="93190">MDQQDTDDAIELVPPDIPLEKSESPTGETTPTRPLSQASQDSSFRKWVDSFRPRKRPAGTQERVVEGWPDLDKESSPIEFDLDPPSLAAQDAQWERRSGNSSNLGTPKTTTISIARSRATTHSTTTQSALSDVRVSGDSSRPTSSSCVDEQVEIRARKRRQILRELIATEVDYVSGLKALAGVLSMLNVRTQIRHNIQQMHEIHERFLRNLGEMSPQSAHPPPDDALDFVSRGLSKRLGNIELPGLKGRPHRSLRTRSMKTEMEKRRRSLMSEPGEALEVAREIEALQTVSFSAYDEYCRNFELLSQDIALLRRSITDWPVYDKGIEALSKSVASTDSRRHEENKSMMMSDLMIKPIQRLCKYPLILSDLLSATPSSDCPSANNVMHQVLENMRVQVAQINSATGNPVNKDRIQKTLLLQKKIRSNESNRLRDVYKELGPMTLCGVLHVTYRTQEHTAGEFMVSVLFNCYLLLGRIRDEAHGLEILACIYIADLKMDTLQNGRGLTCYGCPFSWKIVFQDQGENFELVLSASTPTEEKQWHTEIMRFSVALENMAKPGGVWDPRKYSLLTLPLMPLDRAQYTVASLSRRTSMDSMAISRKANVQRVIIRKTNFPNYDESTSSGSSTGEIERPKTPVTRGSYNVIARRQDRIRLEKMMEEFYTRDALPWPGMILGKGDIFEDIFSPGSIIRRFSLHTGFNKRSSSVSTSHSGAPVTESQYVEEYDGEEKDLITTLDADQNSPQANCELPKTPTPSLGRSRTLRFANTPKKSMSLQRSEKQGSQESNPESPRRKWSSPMSLFSALSPKNLASNRAKDEQMKSSGEINKN</sequence>
<feature type="domain" description="DH" evidence="2">
    <location>
        <begin position="158"/>
        <end position="403"/>
    </location>
</feature>
<dbReference type="GO" id="GO:0005737">
    <property type="term" value="C:cytoplasm"/>
    <property type="evidence" value="ECO:0007669"/>
    <property type="project" value="TreeGrafter"/>
</dbReference>
<dbReference type="SUPFAM" id="SSF48065">
    <property type="entry name" value="DBL homology domain (DH-domain)"/>
    <property type="match status" value="1"/>
</dbReference>
<proteinExistence type="predicted"/>
<comment type="caution">
    <text evidence="3">The sequence shown here is derived from an EMBL/GenBank/DDBJ whole genome shotgun (WGS) entry which is preliminary data.</text>
</comment>
<feature type="region of interest" description="Disordered" evidence="1">
    <location>
        <begin position="1"/>
        <end position="147"/>
    </location>
</feature>
<feature type="compositionally biased region" description="Polar residues" evidence="1">
    <location>
        <begin position="99"/>
        <end position="112"/>
    </location>
</feature>
<dbReference type="Pfam" id="PF00621">
    <property type="entry name" value="RhoGEF"/>
    <property type="match status" value="1"/>
</dbReference>
<evidence type="ECO:0000256" key="1">
    <source>
        <dbReference type="SAM" id="MobiDB-lite"/>
    </source>
</evidence>
<dbReference type="PROSITE" id="PS50010">
    <property type="entry name" value="DH_2"/>
    <property type="match status" value="1"/>
</dbReference>
<dbReference type="Proteomes" id="UP001215712">
    <property type="component" value="Unassembled WGS sequence"/>
</dbReference>
<name>A0AAD6HRQ8_9EURO</name>
<dbReference type="PANTHER" id="PTHR12673">
    <property type="entry name" value="FACIOGENITAL DYSPLASIA PROTEIN"/>
    <property type="match status" value="1"/>
</dbReference>
<dbReference type="EMBL" id="JAQJAN010000003">
    <property type="protein sequence ID" value="KAJ5733582.1"/>
    <property type="molecule type" value="Genomic_DNA"/>
</dbReference>
<dbReference type="AlphaFoldDB" id="A0AAD6HRQ8"/>
<dbReference type="PANTHER" id="PTHR12673:SF159">
    <property type="entry name" value="LD03170P"/>
    <property type="match status" value="1"/>
</dbReference>
<evidence type="ECO:0000313" key="4">
    <source>
        <dbReference type="Proteomes" id="UP001215712"/>
    </source>
</evidence>
<protein>
    <recommendedName>
        <fullName evidence="2">DH domain-containing protein</fullName>
    </recommendedName>
</protein>
<dbReference type="InterPro" id="IPR035899">
    <property type="entry name" value="DBL_dom_sf"/>
</dbReference>
<dbReference type="GO" id="GO:0005085">
    <property type="term" value="F:guanyl-nucleotide exchange factor activity"/>
    <property type="evidence" value="ECO:0007669"/>
    <property type="project" value="InterPro"/>
</dbReference>
<evidence type="ECO:0000259" key="2">
    <source>
        <dbReference type="PROSITE" id="PS50010"/>
    </source>
</evidence>
<dbReference type="InterPro" id="IPR000219">
    <property type="entry name" value="DH_dom"/>
</dbReference>
<evidence type="ECO:0000313" key="3">
    <source>
        <dbReference type="EMBL" id="KAJ5733582.1"/>
    </source>
</evidence>
<organism evidence="3 4">
    <name type="scientific">Penicillium malachiteum</name>
    <dbReference type="NCBI Taxonomy" id="1324776"/>
    <lineage>
        <taxon>Eukaryota</taxon>
        <taxon>Fungi</taxon>
        <taxon>Dikarya</taxon>
        <taxon>Ascomycota</taxon>
        <taxon>Pezizomycotina</taxon>
        <taxon>Eurotiomycetes</taxon>
        <taxon>Eurotiomycetidae</taxon>
        <taxon>Eurotiales</taxon>
        <taxon>Aspergillaceae</taxon>
        <taxon>Penicillium</taxon>
    </lineage>
</organism>
<reference evidence="3" key="2">
    <citation type="submission" date="2023-01" db="EMBL/GenBank/DDBJ databases">
        <authorList>
            <person name="Petersen C."/>
        </authorList>
    </citation>
    <scope>NUCLEOTIDE SEQUENCE</scope>
    <source>
        <strain evidence="3">IBT 17514</strain>
    </source>
</reference>
<feature type="compositionally biased region" description="Polar residues" evidence="1">
    <location>
        <begin position="699"/>
        <end position="718"/>
    </location>
</feature>
<reference evidence="3" key="1">
    <citation type="journal article" date="2023" name="IMA Fungus">
        <title>Comparative genomic study of the Penicillium genus elucidates a diverse pangenome and 15 lateral gene transfer events.</title>
        <authorList>
            <person name="Petersen C."/>
            <person name="Sorensen T."/>
            <person name="Nielsen M.R."/>
            <person name="Sondergaard T.E."/>
            <person name="Sorensen J.L."/>
            <person name="Fitzpatrick D.A."/>
            <person name="Frisvad J.C."/>
            <person name="Nielsen K.L."/>
        </authorList>
    </citation>
    <scope>NUCLEOTIDE SEQUENCE</scope>
    <source>
        <strain evidence="3">IBT 17514</strain>
    </source>
</reference>
<feature type="compositionally biased region" description="Polar residues" evidence="1">
    <location>
        <begin position="137"/>
        <end position="147"/>
    </location>
</feature>
<keyword evidence="4" id="KW-1185">Reference proteome</keyword>
<feature type="compositionally biased region" description="Acidic residues" evidence="1">
    <location>
        <begin position="1"/>
        <end position="10"/>
    </location>
</feature>
<dbReference type="SMART" id="SM00325">
    <property type="entry name" value="RhoGEF"/>
    <property type="match status" value="1"/>
</dbReference>
<feature type="compositionally biased region" description="Basic and acidic residues" evidence="1">
    <location>
        <begin position="43"/>
        <end position="52"/>
    </location>
</feature>
<dbReference type="InterPro" id="IPR051092">
    <property type="entry name" value="FYVE_RhoGEF_PH"/>
</dbReference>
<feature type="compositionally biased region" description="Low complexity" evidence="1">
    <location>
        <begin position="113"/>
        <end position="131"/>
    </location>
</feature>